<name>A0A9P0PPS2_ACAOB</name>
<reference evidence="1" key="1">
    <citation type="submission" date="2022-03" db="EMBL/GenBank/DDBJ databases">
        <authorList>
            <person name="Sayadi A."/>
        </authorList>
    </citation>
    <scope>NUCLEOTIDE SEQUENCE</scope>
</reference>
<accession>A0A9P0PPS2</accession>
<dbReference type="PANTHER" id="PTHR14205">
    <property type="entry name" value="WD-REPEAT PROTEIN"/>
    <property type="match status" value="1"/>
</dbReference>
<comment type="caution">
    <text evidence="1">The sequence shown here is derived from an EMBL/GenBank/DDBJ whole genome shotgun (WGS) entry which is preliminary data.</text>
</comment>
<dbReference type="InterPro" id="IPR040323">
    <property type="entry name" value="EIPR1"/>
</dbReference>
<sequence>MDNENAVIYGLEFQARALAPQLGETEKIQFIIGTQSLKQTNNQIHLLEFNEEKSTIKTVLKLTFVYFMFNNKK</sequence>
<protein>
    <submittedName>
        <fullName evidence="1">Uncharacterized protein</fullName>
    </submittedName>
</protein>
<organism evidence="1 2">
    <name type="scientific">Acanthoscelides obtectus</name>
    <name type="common">Bean weevil</name>
    <name type="synonym">Bruchus obtectus</name>
    <dbReference type="NCBI Taxonomy" id="200917"/>
    <lineage>
        <taxon>Eukaryota</taxon>
        <taxon>Metazoa</taxon>
        <taxon>Ecdysozoa</taxon>
        <taxon>Arthropoda</taxon>
        <taxon>Hexapoda</taxon>
        <taxon>Insecta</taxon>
        <taxon>Pterygota</taxon>
        <taxon>Neoptera</taxon>
        <taxon>Endopterygota</taxon>
        <taxon>Coleoptera</taxon>
        <taxon>Polyphaga</taxon>
        <taxon>Cucujiformia</taxon>
        <taxon>Chrysomeloidea</taxon>
        <taxon>Chrysomelidae</taxon>
        <taxon>Bruchinae</taxon>
        <taxon>Bruchini</taxon>
        <taxon>Acanthoscelides</taxon>
    </lineage>
</organism>
<proteinExistence type="predicted"/>
<dbReference type="GO" id="GO:0016567">
    <property type="term" value="P:protein ubiquitination"/>
    <property type="evidence" value="ECO:0007669"/>
    <property type="project" value="TreeGrafter"/>
</dbReference>
<dbReference type="AlphaFoldDB" id="A0A9P0PPS2"/>
<dbReference type="OrthoDB" id="196957at2759"/>
<dbReference type="PANTHER" id="PTHR14205:SF15">
    <property type="entry name" value="EARP AND GARP COMPLEX-INTERACTING PROTEIN 1"/>
    <property type="match status" value="1"/>
</dbReference>
<evidence type="ECO:0000313" key="2">
    <source>
        <dbReference type="Proteomes" id="UP001152888"/>
    </source>
</evidence>
<dbReference type="Proteomes" id="UP001152888">
    <property type="component" value="Unassembled WGS sequence"/>
</dbReference>
<dbReference type="EMBL" id="CAKOFQ010007139">
    <property type="protein sequence ID" value="CAH1992331.1"/>
    <property type="molecule type" value="Genomic_DNA"/>
</dbReference>
<evidence type="ECO:0000313" key="1">
    <source>
        <dbReference type="EMBL" id="CAH1992331.1"/>
    </source>
</evidence>
<keyword evidence="2" id="KW-1185">Reference proteome</keyword>
<gene>
    <name evidence="1" type="ORF">ACAOBT_LOCUS20790</name>
</gene>